<dbReference type="GO" id="GO:0051082">
    <property type="term" value="F:unfolded protein binding"/>
    <property type="evidence" value="ECO:0007669"/>
    <property type="project" value="InterPro"/>
</dbReference>
<proteinExistence type="evidence at transcript level"/>
<reference evidence="13" key="1">
    <citation type="submission" date="2019-10" db="EMBL/GenBank/DDBJ databases">
        <title>Different Responses of Cytoplasmic and Endoplasmic Reticulum Hsp90 Genes from Eogystia hippophaecolus (Lepidoptera: Cossidae) to Cold Stress.</title>
        <authorList>
            <person name="Wang Q."/>
            <person name="Tao J."/>
            <person name="Li Y."/>
            <person name="Xu Y."/>
            <person name="Liu X."/>
            <person name="Zong S."/>
        </authorList>
    </citation>
    <scope>NUCLEOTIDE SEQUENCE</scope>
</reference>
<feature type="region of interest" description="Disordered" evidence="10">
    <location>
        <begin position="296"/>
        <end position="326"/>
    </location>
</feature>
<evidence type="ECO:0000256" key="3">
    <source>
        <dbReference type="ARBA" id="ARBA00021845"/>
    </source>
</evidence>
<evidence type="ECO:0000256" key="2">
    <source>
        <dbReference type="ARBA" id="ARBA00008239"/>
    </source>
</evidence>
<dbReference type="InterPro" id="IPR020568">
    <property type="entry name" value="Ribosomal_Su5_D2-typ_SF"/>
</dbReference>
<dbReference type="InterPro" id="IPR036890">
    <property type="entry name" value="HATPase_C_sf"/>
</dbReference>
<dbReference type="InterPro" id="IPR019805">
    <property type="entry name" value="Heat_shock_protein_90_CS"/>
</dbReference>
<feature type="domain" description="Histidine kinase/HSP90-like ATPase" evidence="12">
    <location>
        <begin position="100"/>
        <end position="260"/>
    </location>
</feature>
<keyword evidence="11" id="KW-0732">Signal</keyword>
<dbReference type="CDD" id="cd16927">
    <property type="entry name" value="HATPase_Hsp90-like"/>
    <property type="match status" value="1"/>
</dbReference>
<dbReference type="SUPFAM" id="SSF110942">
    <property type="entry name" value="HSP90 C-terminal domain"/>
    <property type="match status" value="1"/>
</dbReference>
<keyword evidence="6 9" id="KW-0067">ATP-binding</keyword>
<dbReference type="PIRSF" id="PIRSF002583">
    <property type="entry name" value="Hsp90"/>
    <property type="match status" value="1"/>
</dbReference>
<evidence type="ECO:0000256" key="6">
    <source>
        <dbReference type="ARBA" id="ARBA00022840"/>
    </source>
</evidence>
<feature type="binding site" evidence="9">
    <location>
        <position position="166"/>
    </location>
    <ligand>
        <name>ATP</name>
        <dbReference type="ChEBI" id="CHEBI:30616"/>
    </ligand>
</feature>
<dbReference type="GO" id="GO:0005737">
    <property type="term" value="C:cytoplasm"/>
    <property type="evidence" value="ECO:0007669"/>
    <property type="project" value="UniProtKB-SubCell"/>
</dbReference>
<dbReference type="GO" id="GO:0140662">
    <property type="term" value="F:ATP-dependent protein folding chaperone"/>
    <property type="evidence" value="ECO:0007669"/>
    <property type="project" value="InterPro"/>
</dbReference>
<accession>A0A7D7FB75</accession>
<feature type="compositionally biased region" description="Basic and acidic residues" evidence="10">
    <location>
        <begin position="764"/>
        <end position="781"/>
    </location>
</feature>
<feature type="signal peptide" evidence="11">
    <location>
        <begin position="1"/>
        <end position="20"/>
    </location>
</feature>
<dbReference type="PROSITE" id="PS00298">
    <property type="entry name" value="HSP90"/>
    <property type="match status" value="1"/>
</dbReference>
<dbReference type="FunFam" id="3.30.230.80:FF:000003">
    <property type="entry name" value="endoplasmin isoform X1"/>
    <property type="match status" value="1"/>
</dbReference>
<dbReference type="EMBL" id="MN565560">
    <property type="protein sequence ID" value="QMP96867.1"/>
    <property type="molecule type" value="mRNA"/>
</dbReference>
<evidence type="ECO:0000256" key="11">
    <source>
        <dbReference type="SAM" id="SignalP"/>
    </source>
</evidence>
<feature type="compositionally biased region" description="Acidic residues" evidence="10">
    <location>
        <begin position="296"/>
        <end position="317"/>
    </location>
</feature>
<keyword evidence="5 9" id="KW-0547">Nucleotide-binding</keyword>
<dbReference type="Gene3D" id="3.40.50.11260">
    <property type="match status" value="1"/>
</dbReference>
<dbReference type="AlphaFoldDB" id="A0A7D7FB75"/>
<feature type="region of interest" description="Disordered" evidence="10">
    <location>
        <begin position="744"/>
        <end position="781"/>
    </location>
</feature>
<dbReference type="Pfam" id="PF00183">
    <property type="entry name" value="HSP90"/>
    <property type="match status" value="1"/>
</dbReference>
<dbReference type="FunFam" id="3.30.565.10:FF:000005">
    <property type="entry name" value="Heat shock protein 90"/>
    <property type="match status" value="1"/>
</dbReference>
<sequence>MKHLFFLGLSILLFTGWTNAQEDGAGTGTVEEVTVDADLGASREGSRTDAEAVLREEEAISPDGLSVAQLREIRERANNYTFQTEVNRMMKLIINSLYRNKEIFLRELISNASDALDKIRLLSLTEREALHAGQELSIRIKADPERRLLHIIDTGIGMTRNDLINNLGTIAKSGTAEFLSKMQDVEKSGAQEMNDMIGQFGVGFYSAFLVAERVTVVSKHADDKQHVWESDANSFSVAEDPRGDTLGRGTHITLHLKEEAADYLQPDTIRALVKRYSQFINFPIYLWASHTQTVEEPVEKDDADGDADEDAQVEDAADEKPETKKTEKTVWEWELMNDNKPIWTRKPADVNDDEYTQFYKSLTKDSSPPLARAHFVAEGEVTFRALLFVPRVQPADSFNRYGTKTDHIKLYVRRVFITDEFNDLMPNYLSFIQGIVDSDDLPLNVSRETLQQHKLIKIIKKKLVRKVLDMLKKISDDEYDHFWKEYSTNIKLGVMEDPSNRSRLAKLLRFHSSRSDKMTFLADYVARMKPGQNHIYYIAGSSRAEVEKSPFAERLVRAGYEVLYLTEAVDEYCLSSLPEYDGKKFQNIAKEIFDLDESEQQKEQLEAYKKQFEPLTRWLGDKLGAWITRASVSRRLARSPAALVATAFGWTGNMERLALSNAHQKADDAQRKHHLSQKKMLEINPRHPVVRELLRRVQDEPDAADTLMAARTLYRTAALRSGYMLQEGQAVEFAEAVEGMLQRSLGLPPDAQPDEEELDAPDADAEHDAEHEVPAEDHDEL</sequence>
<dbReference type="Pfam" id="PF13589">
    <property type="entry name" value="HATPase_c_3"/>
    <property type="match status" value="1"/>
</dbReference>
<feature type="binding site" evidence="9">
    <location>
        <position position="250"/>
    </location>
    <ligand>
        <name>ATP</name>
        <dbReference type="ChEBI" id="CHEBI:30616"/>
    </ligand>
</feature>
<keyword evidence="7 13" id="KW-0346">Stress response</keyword>
<evidence type="ECO:0000256" key="4">
    <source>
        <dbReference type="ARBA" id="ARBA00022490"/>
    </source>
</evidence>
<evidence type="ECO:0000256" key="1">
    <source>
        <dbReference type="ARBA" id="ARBA00004496"/>
    </source>
</evidence>
<evidence type="ECO:0000256" key="8">
    <source>
        <dbReference type="ARBA" id="ARBA00023186"/>
    </source>
</evidence>
<comment type="subcellular location">
    <subcellularLocation>
        <location evidence="1">Cytoplasm</location>
    </subcellularLocation>
</comment>
<dbReference type="InterPro" id="IPR003594">
    <property type="entry name" value="HATPase_dom"/>
</dbReference>
<feature type="binding site" evidence="9">
    <location>
        <position position="172"/>
    </location>
    <ligand>
        <name>ATP</name>
        <dbReference type="ChEBI" id="CHEBI:30616"/>
    </ligand>
</feature>
<dbReference type="GO" id="GO:0016887">
    <property type="term" value="F:ATP hydrolysis activity"/>
    <property type="evidence" value="ECO:0007669"/>
    <property type="project" value="InterPro"/>
</dbReference>
<organism evidence="13">
    <name type="scientific">Eogystia hippophaecolus</name>
    <name type="common">Moth</name>
    <name type="synonym">Holcocerus hippophaecolus</name>
    <dbReference type="NCBI Taxonomy" id="1206364"/>
    <lineage>
        <taxon>Eukaryota</taxon>
        <taxon>Metazoa</taxon>
        <taxon>Ecdysozoa</taxon>
        <taxon>Arthropoda</taxon>
        <taxon>Hexapoda</taxon>
        <taxon>Insecta</taxon>
        <taxon>Pterygota</taxon>
        <taxon>Neoptera</taxon>
        <taxon>Endopterygota</taxon>
        <taxon>Lepidoptera</taxon>
        <taxon>Glossata</taxon>
        <taxon>Ditrysia</taxon>
        <taxon>Cossoidea</taxon>
        <taxon>Cossidae</taxon>
        <taxon>Cossinae</taxon>
        <taxon>Eogystia</taxon>
    </lineage>
</organism>
<comment type="similarity">
    <text evidence="2">Belongs to the heat shock protein 90 family.</text>
</comment>
<evidence type="ECO:0000256" key="10">
    <source>
        <dbReference type="SAM" id="MobiDB-lite"/>
    </source>
</evidence>
<keyword evidence="4" id="KW-0963">Cytoplasm</keyword>
<dbReference type="HAMAP" id="MF_00505">
    <property type="entry name" value="HSP90"/>
    <property type="match status" value="1"/>
</dbReference>
<keyword evidence="8" id="KW-0143">Chaperone</keyword>
<feature type="binding site" evidence="9">
    <location>
        <position position="153"/>
    </location>
    <ligand>
        <name>ATP</name>
        <dbReference type="ChEBI" id="CHEBI:30616"/>
    </ligand>
</feature>
<dbReference type="Gene3D" id="3.30.565.10">
    <property type="entry name" value="Histidine kinase-like ATPase, C-terminal domain"/>
    <property type="match status" value="1"/>
</dbReference>
<evidence type="ECO:0000256" key="5">
    <source>
        <dbReference type="ARBA" id="ARBA00022741"/>
    </source>
</evidence>
<dbReference type="SUPFAM" id="SSF54211">
    <property type="entry name" value="Ribosomal protein S5 domain 2-like"/>
    <property type="match status" value="1"/>
</dbReference>
<feature type="binding site" evidence="9">
    <location>
        <position position="158"/>
    </location>
    <ligand>
        <name>ATP</name>
        <dbReference type="ChEBI" id="CHEBI:30616"/>
    </ligand>
</feature>
<dbReference type="Gene3D" id="1.20.120.790">
    <property type="entry name" value="Heat shock protein 90, C-terminal domain"/>
    <property type="match status" value="1"/>
</dbReference>
<dbReference type="InterPro" id="IPR001404">
    <property type="entry name" value="Hsp90_fam"/>
</dbReference>
<dbReference type="InterPro" id="IPR020575">
    <property type="entry name" value="Hsp90_N"/>
</dbReference>
<name>A0A7D7FB75_EOGHI</name>
<dbReference type="FunFam" id="3.40.50.11260:FF:000001">
    <property type="entry name" value="Heat shock protein 90 alpha"/>
    <property type="match status" value="1"/>
</dbReference>
<dbReference type="SMART" id="SM00387">
    <property type="entry name" value="HATPase_c"/>
    <property type="match status" value="1"/>
</dbReference>
<protein>
    <recommendedName>
        <fullName evidence="3">Heat shock protein 83</fullName>
    </recommendedName>
</protein>
<evidence type="ECO:0000259" key="12">
    <source>
        <dbReference type="SMART" id="SM00387"/>
    </source>
</evidence>
<feature type="binding site" evidence="9">
    <location>
        <position position="111"/>
    </location>
    <ligand>
        <name>ATP</name>
        <dbReference type="ChEBI" id="CHEBI:30616"/>
    </ligand>
</feature>
<dbReference type="PRINTS" id="PR00775">
    <property type="entry name" value="HEATSHOCK90"/>
</dbReference>
<dbReference type="InterPro" id="IPR037196">
    <property type="entry name" value="HSP90_C"/>
</dbReference>
<feature type="chain" id="PRO_5027870685" description="Heat shock protein 83" evidence="11">
    <location>
        <begin position="21"/>
        <end position="781"/>
    </location>
</feature>
<feature type="compositionally biased region" description="Acidic residues" evidence="10">
    <location>
        <begin position="752"/>
        <end position="763"/>
    </location>
</feature>
<dbReference type="PANTHER" id="PTHR11528">
    <property type="entry name" value="HEAT SHOCK PROTEIN 90 FAMILY MEMBER"/>
    <property type="match status" value="1"/>
</dbReference>
<feature type="binding site" evidence="9">
    <location>
        <position position="447"/>
    </location>
    <ligand>
        <name>ATP</name>
        <dbReference type="ChEBI" id="CHEBI:30616"/>
    </ligand>
</feature>
<evidence type="ECO:0000256" key="9">
    <source>
        <dbReference type="PIRSR" id="PIRSR002583-1"/>
    </source>
</evidence>
<feature type="binding site" evidence="9">
    <location>
        <position position="107"/>
    </location>
    <ligand>
        <name>ATP</name>
        <dbReference type="ChEBI" id="CHEBI:30616"/>
    </ligand>
</feature>
<feature type="binding site" evidence="9">
    <location>
        <begin position="173"/>
        <end position="174"/>
    </location>
    <ligand>
        <name>ATP</name>
        <dbReference type="ChEBI" id="CHEBI:30616"/>
    </ligand>
</feature>
<evidence type="ECO:0000313" key="13">
    <source>
        <dbReference type="EMBL" id="QMP96867.1"/>
    </source>
</evidence>
<dbReference type="GO" id="GO:0005524">
    <property type="term" value="F:ATP binding"/>
    <property type="evidence" value="ECO:0007669"/>
    <property type="project" value="UniProtKB-KW"/>
</dbReference>
<evidence type="ECO:0000256" key="7">
    <source>
        <dbReference type="ARBA" id="ARBA00023016"/>
    </source>
</evidence>
<dbReference type="NCBIfam" id="NF003555">
    <property type="entry name" value="PRK05218.1"/>
    <property type="match status" value="1"/>
</dbReference>
<feature type="binding site" evidence="9">
    <location>
        <begin position="199"/>
        <end position="204"/>
    </location>
    <ligand>
        <name>ATP</name>
        <dbReference type="ChEBI" id="CHEBI:30616"/>
    </ligand>
</feature>
<dbReference type="SUPFAM" id="SSF55874">
    <property type="entry name" value="ATPase domain of HSP90 chaperone/DNA topoisomerase II/histidine kinase"/>
    <property type="match status" value="1"/>
</dbReference>
<dbReference type="Gene3D" id="3.30.230.80">
    <property type="match status" value="1"/>
</dbReference>